<dbReference type="Proteomes" id="UP000461010">
    <property type="component" value="Unassembled WGS sequence"/>
</dbReference>
<comment type="caution">
    <text evidence="2">The sequence shown here is derived from an EMBL/GenBank/DDBJ whole genome shotgun (WGS) entry which is preliminary data.</text>
</comment>
<gene>
    <name evidence="3" type="ORF">GBG18_04915</name>
    <name evidence="2" type="ORF">GBG19_07365</name>
</gene>
<evidence type="ECO:0000313" key="2">
    <source>
        <dbReference type="EMBL" id="KAB7889000.1"/>
    </source>
</evidence>
<evidence type="ECO:0000256" key="1">
    <source>
        <dbReference type="SAM" id="Phobius"/>
    </source>
</evidence>
<dbReference type="RefSeq" id="WP_152188938.1">
    <property type="nucleotide sequence ID" value="NZ_WFKI01000028.1"/>
</dbReference>
<keyword evidence="1" id="KW-1133">Transmembrane helix</keyword>
<protein>
    <submittedName>
        <fullName evidence="2">Uncharacterized protein</fullName>
    </submittedName>
</protein>
<feature type="transmembrane region" description="Helical" evidence="1">
    <location>
        <begin position="73"/>
        <end position="93"/>
    </location>
</feature>
<feature type="transmembrane region" description="Helical" evidence="1">
    <location>
        <begin position="154"/>
        <end position="171"/>
    </location>
</feature>
<dbReference type="EMBL" id="WFKJ01000010">
    <property type="protein sequence ID" value="KAB7891933.1"/>
    <property type="molecule type" value="Genomic_DNA"/>
</dbReference>
<name>A0A6L4WUD5_9BACT</name>
<sequence>MVDTGFDLDRATQGLNNDDNSNDKNHNDKESTTLIGAASEIQQYSVFEKEQKKHINSNFFTLGKVIEFFKIGFVNGFIEGIVLINMIIFLQVIYPTFKEYFLNQGLTANEKFIWFMISYFPMIILTIWLSTLARFYHGSITKKATLSLLTGRTLAFLAKALIVFFLFSAIYEVSMNSQEATYHFLSFFTVIVEFFLPDNYILTNDDLWNYYINYIIPSLKETTINTFIGLVIFAVIPYIIVITTGIVRVVKQVKGGKTYDEY</sequence>
<accession>A0A6L4WUD5</accession>
<keyword evidence="4" id="KW-1185">Reference proteome</keyword>
<feature type="transmembrane region" description="Helical" evidence="1">
    <location>
        <begin position="227"/>
        <end position="250"/>
    </location>
</feature>
<feature type="transmembrane region" description="Helical" evidence="1">
    <location>
        <begin position="113"/>
        <end position="133"/>
    </location>
</feature>
<dbReference type="Proteomes" id="UP000472839">
    <property type="component" value="Unassembled WGS sequence"/>
</dbReference>
<proteinExistence type="predicted"/>
<keyword evidence="1" id="KW-0472">Membrane</keyword>
<dbReference type="AlphaFoldDB" id="A0A6L4WUD5"/>
<reference evidence="4 5" key="1">
    <citation type="submission" date="2019-10" db="EMBL/GenBank/DDBJ databases">
        <title>Poseidonibacter ostreae sp. nov., isolated from the gut of the Ostrea denselamellosa.</title>
        <authorList>
            <person name="Choi A."/>
        </authorList>
    </citation>
    <scope>NUCLEOTIDE SEQUENCE [LARGE SCALE GENOMIC DNA]</scope>
    <source>
        <strain evidence="2 5">SJOD-M-33</strain>
        <strain evidence="3 4">SJOD-M-5</strain>
    </source>
</reference>
<keyword evidence="1" id="KW-0812">Transmembrane</keyword>
<dbReference type="EMBL" id="WFKK01000018">
    <property type="protein sequence ID" value="KAB7889000.1"/>
    <property type="molecule type" value="Genomic_DNA"/>
</dbReference>
<evidence type="ECO:0000313" key="4">
    <source>
        <dbReference type="Proteomes" id="UP000461010"/>
    </source>
</evidence>
<evidence type="ECO:0000313" key="5">
    <source>
        <dbReference type="Proteomes" id="UP000472839"/>
    </source>
</evidence>
<organism evidence="2 5">
    <name type="scientific">Poseidonibacter ostreae</name>
    <dbReference type="NCBI Taxonomy" id="2654171"/>
    <lineage>
        <taxon>Bacteria</taxon>
        <taxon>Pseudomonadati</taxon>
        <taxon>Campylobacterota</taxon>
        <taxon>Epsilonproteobacteria</taxon>
        <taxon>Campylobacterales</taxon>
        <taxon>Arcobacteraceae</taxon>
        <taxon>Poseidonibacter</taxon>
    </lineage>
</organism>
<evidence type="ECO:0000313" key="3">
    <source>
        <dbReference type="EMBL" id="KAB7891933.1"/>
    </source>
</evidence>